<dbReference type="SUPFAM" id="SSF55920">
    <property type="entry name" value="Creatinase/aminopeptidase"/>
    <property type="match status" value="1"/>
</dbReference>
<keyword evidence="4" id="KW-0378">Hydrolase</keyword>
<dbReference type="Pfam" id="PF05195">
    <property type="entry name" value="AMP_N"/>
    <property type="match status" value="1"/>
</dbReference>
<feature type="domain" description="Aminopeptidase P N-terminal" evidence="6">
    <location>
        <begin position="81"/>
        <end position="228"/>
    </location>
</feature>
<dbReference type="CDD" id="cd01087">
    <property type="entry name" value="Prolidase"/>
    <property type="match status" value="1"/>
</dbReference>
<dbReference type="InterPro" id="IPR052433">
    <property type="entry name" value="X-Pro_dipept-like"/>
</dbReference>
<dbReference type="OMA" id="DSYFWYL"/>
<comment type="similarity">
    <text evidence="2">Belongs to the peptidase M24B family.</text>
</comment>
<keyword evidence="5" id="KW-0464">Manganese</keyword>
<evidence type="ECO:0000256" key="5">
    <source>
        <dbReference type="ARBA" id="ARBA00023211"/>
    </source>
</evidence>
<dbReference type="GO" id="GO:0005739">
    <property type="term" value="C:mitochondrion"/>
    <property type="evidence" value="ECO:0007669"/>
    <property type="project" value="TreeGrafter"/>
</dbReference>
<dbReference type="Gene3D" id="3.40.350.10">
    <property type="entry name" value="Creatinase/prolidase N-terminal domain"/>
    <property type="match status" value="1"/>
</dbReference>
<reference evidence="7" key="1">
    <citation type="submission" date="2022-11" db="UniProtKB">
        <authorList>
            <consortium name="EnsemblMetazoa"/>
        </authorList>
    </citation>
    <scope>IDENTIFICATION</scope>
</reference>
<dbReference type="PANTHER" id="PTHR43226">
    <property type="entry name" value="XAA-PRO AMINOPEPTIDASE 3"/>
    <property type="match status" value="1"/>
</dbReference>
<evidence type="ECO:0000256" key="2">
    <source>
        <dbReference type="ARBA" id="ARBA00008766"/>
    </source>
</evidence>
<evidence type="ECO:0000256" key="4">
    <source>
        <dbReference type="ARBA" id="ARBA00022801"/>
    </source>
</evidence>
<dbReference type="Gene3D" id="3.90.230.10">
    <property type="entry name" value="Creatinase/methionine aminopeptidase superfamily"/>
    <property type="match status" value="1"/>
</dbReference>
<dbReference type="SUPFAM" id="SSF53092">
    <property type="entry name" value="Creatinase/prolidase N-terminal domain"/>
    <property type="match status" value="1"/>
</dbReference>
<dbReference type="EnsemblMetazoa" id="XM_038199843.1">
    <property type="protein sequence ID" value="XP_038055771.1"/>
    <property type="gene ID" value="LOC119727781"/>
</dbReference>
<dbReference type="InterPro" id="IPR000994">
    <property type="entry name" value="Pept_M24"/>
</dbReference>
<dbReference type="GO" id="GO:0006508">
    <property type="term" value="P:proteolysis"/>
    <property type="evidence" value="ECO:0007669"/>
    <property type="project" value="TreeGrafter"/>
</dbReference>
<keyword evidence="8" id="KW-1185">Reference proteome</keyword>
<name>A0A913ZXI9_PATMI</name>
<dbReference type="InterPro" id="IPR007865">
    <property type="entry name" value="Aminopep_P_N"/>
</dbReference>
<dbReference type="OrthoDB" id="4215474at2759"/>
<dbReference type="AlphaFoldDB" id="A0A913ZXI9"/>
<sequence length="523" mass="58595">MQVKIKMANLIFPGRAAKLFIALNQPRTINTLMNSYGRFFCTKYGCLSQQDGISLPKRYLGQPTPFTHKHLLKDDEITPQVTRQEYMDRRTALMSAIGRSFSGGSSGSNHAVVVLAADKKYMTDDIPYPFRQNTSFLYLTGFQEPDSALVLESIPGRPLPEHKATLFVQQRDPERELWDGPRAGTEGALQFLGVHECKPIGDLSEKLHSLANSKSELVAWYDVFKPSNATLHKEVKDTFVQQCRNRGHPVNILENVLQSQRVIKSPSEQDLMRTSASVAANAIKDVMAFSHPGVNESILYAKLDYSCRVRGAEFLAYPPVIAGGSRANTLHYISNNQMILDTELVLMDAGCECHGYASDITRTWPVNGRFTEPQAEVYQAILDVQKDCIEMCTVGGTLDQVYHFMLAELGKCLQEMRVLPPELAEWELIKMTKQYCPHHVGHYLGMDTHDTGRVSRSSQLQHGMVVTIEPGLYIPESDTSAPAKYRGIGIRIEDDILVTTDGPEILSVECPKEIEELETLIRK</sequence>
<dbReference type="Pfam" id="PF00557">
    <property type="entry name" value="Peptidase_M24"/>
    <property type="match status" value="1"/>
</dbReference>
<evidence type="ECO:0000259" key="6">
    <source>
        <dbReference type="SMART" id="SM01011"/>
    </source>
</evidence>
<keyword evidence="3" id="KW-0479">Metal-binding</keyword>
<dbReference type="InterPro" id="IPR036005">
    <property type="entry name" value="Creatinase/aminopeptidase-like"/>
</dbReference>
<proteinExistence type="inferred from homology"/>
<protein>
    <recommendedName>
        <fullName evidence="6">Aminopeptidase P N-terminal domain-containing protein</fullName>
    </recommendedName>
</protein>
<dbReference type="CTD" id="63929"/>
<dbReference type="SMART" id="SM01011">
    <property type="entry name" value="AMP_N"/>
    <property type="match status" value="1"/>
</dbReference>
<evidence type="ECO:0000313" key="8">
    <source>
        <dbReference type="Proteomes" id="UP000887568"/>
    </source>
</evidence>
<organism evidence="7 8">
    <name type="scientific">Patiria miniata</name>
    <name type="common">Bat star</name>
    <name type="synonym">Asterina miniata</name>
    <dbReference type="NCBI Taxonomy" id="46514"/>
    <lineage>
        <taxon>Eukaryota</taxon>
        <taxon>Metazoa</taxon>
        <taxon>Echinodermata</taxon>
        <taxon>Eleutherozoa</taxon>
        <taxon>Asterozoa</taxon>
        <taxon>Asteroidea</taxon>
        <taxon>Valvatacea</taxon>
        <taxon>Valvatida</taxon>
        <taxon>Asterinidae</taxon>
        <taxon>Patiria</taxon>
    </lineage>
</organism>
<comment type="cofactor">
    <cofactor evidence="1">
        <name>Mn(2+)</name>
        <dbReference type="ChEBI" id="CHEBI:29035"/>
    </cofactor>
</comment>
<dbReference type="InterPro" id="IPR029149">
    <property type="entry name" value="Creatin/AminoP/Spt16_N"/>
</dbReference>
<dbReference type="PANTHER" id="PTHR43226:SF4">
    <property type="entry name" value="XAA-PRO AMINOPEPTIDASE 3"/>
    <property type="match status" value="1"/>
</dbReference>
<evidence type="ECO:0000256" key="3">
    <source>
        <dbReference type="ARBA" id="ARBA00022723"/>
    </source>
</evidence>
<dbReference type="RefSeq" id="XP_038055771.1">
    <property type="nucleotide sequence ID" value="XM_038199843.1"/>
</dbReference>
<accession>A0A913ZXI9</accession>
<dbReference type="GO" id="GO:0030145">
    <property type="term" value="F:manganese ion binding"/>
    <property type="evidence" value="ECO:0007669"/>
    <property type="project" value="InterPro"/>
</dbReference>
<dbReference type="GeneID" id="119727781"/>
<evidence type="ECO:0000256" key="1">
    <source>
        <dbReference type="ARBA" id="ARBA00001936"/>
    </source>
</evidence>
<dbReference type="Proteomes" id="UP000887568">
    <property type="component" value="Unplaced"/>
</dbReference>
<dbReference type="GO" id="GO:0070006">
    <property type="term" value="F:metalloaminopeptidase activity"/>
    <property type="evidence" value="ECO:0007669"/>
    <property type="project" value="InterPro"/>
</dbReference>
<evidence type="ECO:0000313" key="7">
    <source>
        <dbReference type="EnsemblMetazoa" id="XP_038055771.1"/>
    </source>
</evidence>